<dbReference type="InterPro" id="IPR019194">
    <property type="entry name" value="Tscrpt_elong_fac_Eaf_N"/>
</dbReference>
<accession>A0A060SNT6</accession>
<feature type="compositionally biased region" description="Polar residues" evidence="8">
    <location>
        <begin position="78"/>
        <end position="91"/>
    </location>
</feature>
<feature type="region of interest" description="Disordered" evidence="8">
    <location>
        <begin position="434"/>
        <end position="502"/>
    </location>
</feature>
<comment type="subcellular location">
    <subcellularLocation>
        <location evidence="1">Nucleus</location>
    </subcellularLocation>
</comment>
<feature type="compositionally biased region" description="Basic and acidic residues" evidence="8">
    <location>
        <begin position="296"/>
        <end position="308"/>
    </location>
</feature>
<dbReference type="EMBL" id="CCBP010000125">
    <property type="protein sequence ID" value="CDO74118.1"/>
    <property type="molecule type" value="Genomic_DNA"/>
</dbReference>
<dbReference type="GO" id="GO:0032783">
    <property type="term" value="C:super elongation complex"/>
    <property type="evidence" value="ECO:0007669"/>
    <property type="project" value="InterPro"/>
</dbReference>
<keyword evidence="4" id="KW-0805">Transcription regulation</keyword>
<keyword evidence="7" id="KW-0539">Nucleus</keyword>
<feature type="compositionally biased region" description="Acidic residues" evidence="8">
    <location>
        <begin position="487"/>
        <end position="502"/>
    </location>
</feature>
<dbReference type="STRING" id="5643.A0A060SNT6"/>
<evidence type="ECO:0000256" key="2">
    <source>
        <dbReference type="ARBA" id="ARBA00007798"/>
    </source>
</evidence>
<dbReference type="AlphaFoldDB" id="A0A060SNT6"/>
<evidence type="ECO:0000256" key="7">
    <source>
        <dbReference type="ARBA" id="ARBA00023242"/>
    </source>
</evidence>
<feature type="compositionally biased region" description="Low complexity" evidence="8">
    <location>
        <begin position="230"/>
        <end position="265"/>
    </location>
</feature>
<organism evidence="10 11">
    <name type="scientific">Pycnoporus cinnabarinus</name>
    <name type="common">Cinnabar-red polypore</name>
    <name type="synonym">Trametes cinnabarina</name>
    <dbReference type="NCBI Taxonomy" id="5643"/>
    <lineage>
        <taxon>Eukaryota</taxon>
        <taxon>Fungi</taxon>
        <taxon>Dikarya</taxon>
        <taxon>Basidiomycota</taxon>
        <taxon>Agaricomycotina</taxon>
        <taxon>Agaricomycetes</taxon>
        <taxon>Polyporales</taxon>
        <taxon>Polyporaceae</taxon>
        <taxon>Trametes</taxon>
    </lineage>
</organism>
<reference evidence="10" key="1">
    <citation type="submission" date="2014-01" db="EMBL/GenBank/DDBJ databases">
        <title>The genome of the white-rot fungus Pycnoporus cinnabarinus: a basidiomycete model with a versatile arsenal for lignocellulosic biomass breakdown.</title>
        <authorList>
            <person name="Levasseur A."/>
            <person name="Lomascolo A."/>
            <person name="Ruiz-Duenas F.J."/>
            <person name="Uzan E."/>
            <person name="Piumi F."/>
            <person name="Kues U."/>
            <person name="Ram A.F.J."/>
            <person name="Murat C."/>
            <person name="Haon M."/>
            <person name="Benoit I."/>
            <person name="Arfi Y."/>
            <person name="Chevret D."/>
            <person name="Drula E."/>
            <person name="Kwon M.J."/>
            <person name="Gouret P."/>
            <person name="Lesage-Meessen L."/>
            <person name="Lombard V."/>
            <person name="Mariette J."/>
            <person name="Noirot C."/>
            <person name="Park J."/>
            <person name="Patyshakuliyeva A."/>
            <person name="Wieneger R.A.B."/>
            <person name="Wosten H.A.B."/>
            <person name="Martin F."/>
            <person name="Coutinho P.M."/>
            <person name="de Vries R."/>
            <person name="Martinez A.T."/>
            <person name="Klopp C."/>
            <person name="Pontarotti P."/>
            <person name="Henrissat B."/>
            <person name="Record E."/>
        </authorList>
    </citation>
    <scope>NUCLEOTIDE SEQUENCE [LARGE SCALE GENOMIC DNA]</scope>
    <source>
        <strain evidence="10">BRFM137</strain>
    </source>
</reference>
<feature type="compositionally biased region" description="Acidic residues" evidence="8">
    <location>
        <begin position="434"/>
        <end position="461"/>
    </location>
</feature>
<protein>
    <recommendedName>
        <fullName evidence="9">Transcription elongation factor Eaf N-terminal domain-containing protein</fullName>
    </recommendedName>
</protein>
<sequence>MSSSTSRAQMPTGRHEINIGSSLMRALKARKGGPVKNSKAKPDREFYSFRYNFKPESVDPTKPGSIEVKRPRDEAGPTSVNVVRPSTQNDHGVNFVGQEKAAREYDCVLIYDEELGTFTLEKIESCVTLHHDPRTVHVPRHANSPAPAAPQRITGSSSHAPREQSALARREEEESEGEIPESPKSKPPSRSLTAAPVPKAKPPAPASSHQLTPTPAPQSFSRSNPPSLPPKATQASAAASAPAPAKLKSRPVSASSSSTPSTTKSVNKRELPVEPEEEILELRRPAQPPPSKRQKLVPEKEKPKEQTKEPVALALPGSSSMPALALPSSSSKPSSAPAQPPALSLPSSSAAVSLPSVPDASVPAVTDSDEEEWDEVQPTITAASAGPAPSIDALAPRKIVMEEIEPSAFTPPRLDGEELEEVDIDMAALEEELKEQLADPEVEADGDADAEAEGEDVEDDFLVGAMSPVVERQPVSLSRFAGGGADFIDDDDYSSSDESDDD</sequence>
<dbReference type="HOGENOM" id="CLU_017136_0_0_1"/>
<dbReference type="PANTHER" id="PTHR15970">
    <property type="entry name" value="ELL-ASSOCIATED FACTOR EAF"/>
    <property type="match status" value="1"/>
</dbReference>
<keyword evidence="6" id="KW-0804">Transcription</keyword>
<dbReference type="OMA" id="AKEWECV"/>
<feature type="region of interest" description="Disordered" evidence="8">
    <location>
        <begin position="1"/>
        <end position="41"/>
    </location>
</feature>
<evidence type="ECO:0000256" key="3">
    <source>
        <dbReference type="ARBA" id="ARBA00022553"/>
    </source>
</evidence>
<evidence type="ECO:0000256" key="5">
    <source>
        <dbReference type="ARBA" id="ARBA00023159"/>
    </source>
</evidence>
<evidence type="ECO:0000256" key="8">
    <source>
        <dbReference type="SAM" id="MobiDB-lite"/>
    </source>
</evidence>
<dbReference type="InterPro" id="IPR027093">
    <property type="entry name" value="EAF_fam"/>
</dbReference>
<keyword evidence="5" id="KW-0010">Activator</keyword>
<evidence type="ECO:0000313" key="11">
    <source>
        <dbReference type="Proteomes" id="UP000029665"/>
    </source>
</evidence>
<keyword evidence="11" id="KW-1185">Reference proteome</keyword>
<dbReference type="Proteomes" id="UP000029665">
    <property type="component" value="Unassembled WGS sequence"/>
</dbReference>
<evidence type="ECO:0000313" key="10">
    <source>
        <dbReference type="EMBL" id="CDO74118.1"/>
    </source>
</evidence>
<feature type="compositionally biased region" description="Low complexity" evidence="8">
    <location>
        <begin position="309"/>
        <end position="365"/>
    </location>
</feature>
<feature type="compositionally biased region" description="Low complexity" evidence="8">
    <location>
        <begin position="188"/>
        <end position="198"/>
    </location>
</feature>
<dbReference type="Pfam" id="PF09816">
    <property type="entry name" value="EAF"/>
    <property type="match status" value="1"/>
</dbReference>
<feature type="compositionally biased region" description="Polar residues" evidence="8">
    <location>
        <begin position="207"/>
        <end position="225"/>
    </location>
</feature>
<comment type="similarity">
    <text evidence="2">Belongs to the EAF family.</text>
</comment>
<proteinExistence type="inferred from homology"/>
<evidence type="ECO:0000256" key="6">
    <source>
        <dbReference type="ARBA" id="ARBA00023163"/>
    </source>
</evidence>
<comment type="caution">
    <text evidence="10">The sequence shown here is derived from an EMBL/GenBank/DDBJ whole genome shotgun (WGS) entry which is preliminary data.</text>
</comment>
<name>A0A060SNT6_PYCCI</name>
<evidence type="ECO:0000256" key="1">
    <source>
        <dbReference type="ARBA" id="ARBA00004123"/>
    </source>
</evidence>
<keyword evidence="3" id="KW-0597">Phosphoprotein</keyword>
<feature type="region of interest" description="Disordered" evidence="8">
    <location>
        <begin position="58"/>
        <end position="93"/>
    </location>
</feature>
<dbReference type="OrthoDB" id="125903at2759"/>
<dbReference type="GO" id="GO:0003711">
    <property type="term" value="F:transcription elongation factor activity"/>
    <property type="evidence" value="ECO:0007669"/>
    <property type="project" value="TreeGrafter"/>
</dbReference>
<dbReference type="GO" id="GO:0006368">
    <property type="term" value="P:transcription elongation by RNA polymerase II"/>
    <property type="evidence" value="ECO:0007669"/>
    <property type="project" value="InterPro"/>
</dbReference>
<gene>
    <name evidence="10" type="ORF">BN946_scf185043.g168</name>
</gene>
<evidence type="ECO:0000256" key="4">
    <source>
        <dbReference type="ARBA" id="ARBA00023015"/>
    </source>
</evidence>
<feature type="region of interest" description="Disordered" evidence="8">
    <location>
        <begin position="137"/>
        <end position="390"/>
    </location>
</feature>
<evidence type="ECO:0000259" key="9">
    <source>
        <dbReference type="Pfam" id="PF09816"/>
    </source>
</evidence>
<dbReference type="PANTHER" id="PTHR15970:SF2">
    <property type="entry name" value="ELL-ASSOCIATED FACTOR EAF"/>
    <property type="match status" value="1"/>
</dbReference>
<feature type="domain" description="Transcription elongation factor Eaf N-terminal" evidence="9">
    <location>
        <begin position="15"/>
        <end position="131"/>
    </location>
</feature>